<protein>
    <recommendedName>
        <fullName evidence="5">50S ribosomal protein L30</fullName>
    </recommendedName>
</protein>
<comment type="subunit">
    <text evidence="2">Part of the 50S ribosomal subunit.</text>
</comment>
<accession>A0A150PA75</accession>
<dbReference type="InterPro" id="IPR005996">
    <property type="entry name" value="Ribosomal_uL30_bac-type"/>
</dbReference>
<dbReference type="EMBL" id="JELY01002438">
    <property type="protein sequence ID" value="KYF52540.1"/>
    <property type="molecule type" value="Genomic_DNA"/>
</dbReference>
<dbReference type="NCBIfam" id="TIGR01308">
    <property type="entry name" value="rpmD_bact"/>
    <property type="match status" value="1"/>
</dbReference>
<evidence type="ECO:0000259" key="7">
    <source>
        <dbReference type="Pfam" id="PF00327"/>
    </source>
</evidence>
<feature type="domain" description="Large ribosomal subunit protein uL30-like ferredoxin-like fold" evidence="7">
    <location>
        <begin position="3"/>
        <end position="53"/>
    </location>
</feature>
<dbReference type="InterPro" id="IPR036919">
    <property type="entry name" value="Ribo_uL30_ferredoxin-like_sf"/>
</dbReference>
<dbReference type="PANTHER" id="PTHR15892">
    <property type="entry name" value="MITOCHONDRIAL RIBOSOMAL PROTEIN L30"/>
    <property type="match status" value="1"/>
</dbReference>
<evidence type="ECO:0000256" key="5">
    <source>
        <dbReference type="ARBA" id="ARBA00035492"/>
    </source>
</evidence>
<keyword evidence="4 6" id="KW-0687">Ribonucleoprotein</keyword>
<evidence type="ECO:0000256" key="1">
    <source>
        <dbReference type="ARBA" id="ARBA00007594"/>
    </source>
</evidence>
<dbReference type="CDD" id="cd01658">
    <property type="entry name" value="Ribosomal_L30"/>
    <property type="match status" value="1"/>
</dbReference>
<dbReference type="GO" id="GO:0006412">
    <property type="term" value="P:translation"/>
    <property type="evidence" value="ECO:0007669"/>
    <property type="project" value="InterPro"/>
</dbReference>
<dbReference type="Pfam" id="PF00327">
    <property type="entry name" value="Ribosomal_L30"/>
    <property type="match status" value="1"/>
</dbReference>
<organism evidence="8 9">
    <name type="scientific">Sorangium cellulosum</name>
    <name type="common">Polyangium cellulosum</name>
    <dbReference type="NCBI Taxonomy" id="56"/>
    <lineage>
        <taxon>Bacteria</taxon>
        <taxon>Pseudomonadati</taxon>
        <taxon>Myxococcota</taxon>
        <taxon>Polyangia</taxon>
        <taxon>Polyangiales</taxon>
        <taxon>Polyangiaceae</taxon>
        <taxon>Sorangium</taxon>
    </lineage>
</organism>
<dbReference type="GO" id="GO:0003735">
    <property type="term" value="F:structural constituent of ribosome"/>
    <property type="evidence" value="ECO:0007669"/>
    <property type="project" value="InterPro"/>
</dbReference>
<dbReference type="PIRSF" id="PIRSF002211">
    <property type="entry name" value="Ribosomal_L30_bac-type"/>
    <property type="match status" value="1"/>
</dbReference>
<proteinExistence type="inferred from homology"/>
<evidence type="ECO:0000313" key="8">
    <source>
        <dbReference type="EMBL" id="KYF52540.1"/>
    </source>
</evidence>
<dbReference type="AlphaFoldDB" id="A0A150PA75"/>
<name>A0A150PA75_SORCE</name>
<comment type="caution">
    <text evidence="8">The sequence shown here is derived from an EMBL/GenBank/DDBJ whole genome shotgun (WGS) entry which is preliminary data.</text>
</comment>
<evidence type="ECO:0000313" key="9">
    <source>
        <dbReference type="Proteomes" id="UP000075420"/>
    </source>
</evidence>
<dbReference type="SUPFAM" id="SSF55129">
    <property type="entry name" value="Ribosomal protein L30p/L7e"/>
    <property type="match status" value="1"/>
</dbReference>
<keyword evidence="3 6" id="KW-0689">Ribosomal protein</keyword>
<evidence type="ECO:0000256" key="2">
    <source>
        <dbReference type="ARBA" id="ARBA00011838"/>
    </source>
</evidence>
<dbReference type="Proteomes" id="UP000075420">
    <property type="component" value="Unassembled WGS sequence"/>
</dbReference>
<dbReference type="InterPro" id="IPR018038">
    <property type="entry name" value="Ribosomal_uL30_CS"/>
</dbReference>
<evidence type="ECO:0000256" key="3">
    <source>
        <dbReference type="ARBA" id="ARBA00022980"/>
    </source>
</evidence>
<gene>
    <name evidence="8" type="ORF">BE08_32835</name>
</gene>
<evidence type="ECO:0000256" key="6">
    <source>
        <dbReference type="RuleBase" id="RU003734"/>
    </source>
</evidence>
<dbReference type="GO" id="GO:0015934">
    <property type="term" value="C:large ribosomal subunit"/>
    <property type="evidence" value="ECO:0007669"/>
    <property type="project" value="InterPro"/>
</dbReference>
<dbReference type="PROSITE" id="PS00634">
    <property type="entry name" value="RIBOSOMAL_L30"/>
    <property type="match status" value="1"/>
</dbReference>
<dbReference type="InterPro" id="IPR016082">
    <property type="entry name" value="Ribosomal_uL30_ferredoxin-like"/>
</dbReference>
<sequence>MKLRVRQRASTIGQVEHTRKIIKGLGLRGPGSVVVVANTPSFRGMVKKVLHLVEVEEVADEATSSKS</sequence>
<dbReference type="PANTHER" id="PTHR15892:SF2">
    <property type="entry name" value="LARGE RIBOSOMAL SUBUNIT PROTEIN UL30M"/>
    <property type="match status" value="1"/>
</dbReference>
<evidence type="ECO:0000256" key="4">
    <source>
        <dbReference type="ARBA" id="ARBA00023274"/>
    </source>
</evidence>
<dbReference type="HAMAP" id="MF_01371_B">
    <property type="entry name" value="Ribosomal_uL30_B"/>
    <property type="match status" value="1"/>
</dbReference>
<reference evidence="8 9" key="1">
    <citation type="submission" date="2014-02" db="EMBL/GenBank/DDBJ databases">
        <title>The small core and large imbalanced accessory genome model reveals a collaborative survival strategy of Sorangium cellulosum strains in nature.</title>
        <authorList>
            <person name="Han K."/>
            <person name="Peng R."/>
            <person name="Blom J."/>
            <person name="Li Y.-Z."/>
        </authorList>
    </citation>
    <scope>NUCLEOTIDE SEQUENCE [LARGE SCALE GENOMIC DNA]</scope>
    <source>
        <strain evidence="8 9">So0157-25</strain>
    </source>
</reference>
<dbReference type="Gene3D" id="3.30.1390.20">
    <property type="entry name" value="Ribosomal protein L30, ferredoxin-like fold domain"/>
    <property type="match status" value="1"/>
</dbReference>
<comment type="similarity">
    <text evidence="1 6">Belongs to the universal ribosomal protein uL30 family.</text>
</comment>